<evidence type="ECO:0000256" key="2">
    <source>
        <dbReference type="SAM" id="MobiDB-lite"/>
    </source>
</evidence>
<feature type="compositionally biased region" description="Low complexity" evidence="2">
    <location>
        <begin position="1"/>
        <end position="10"/>
    </location>
</feature>
<dbReference type="EMBL" id="JARPMG010000001">
    <property type="protein sequence ID" value="KAJ8104089.1"/>
    <property type="molecule type" value="Genomic_DNA"/>
</dbReference>
<evidence type="ECO:0000313" key="4">
    <source>
        <dbReference type="Proteomes" id="UP001217417"/>
    </source>
</evidence>
<reference evidence="3" key="1">
    <citation type="submission" date="2023-03" db="EMBL/GenBank/DDBJ databases">
        <title>Near-Complete genome sequence of Lipomyces tetrasporous NRRL Y-64009, an oleaginous yeast capable of growing on lignocellulosic hydrolysates.</title>
        <authorList>
            <consortium name="Lawrence Berkeley National Laboratory"/>
            <person name="Jagtap S.S."/>
            <person name="Liu J.-J."/>
            <person name="Walukiewicz H.E."/>
            <person name="Pangilinan J."/>
            <person name="Lipzen A."/>
            <person name="Ahrendt S."/>
            <person name="Koriabine M."/>
            <person name="Cobaugh K."/>
            <person name="Salamov A."/>
            <person name="Yoshinaga Y."/>
            <person name="Ng V."/>
            <person name="Daum C."/>
            <person name="Grigoriev I.V."/>
            <person name="Slininger P.J."/>
            <person name="Dien B.S."/>
            <person name="Jin Y.-S."/>
            <person name="Rao C.V."/>
        </authorList>
    </citation>
    <scope>NUCLEOTIDE SEQUENCE</scope>
    <source>
        <strain evidence="3">NRRL Y-64009</strain>
    </source>
</reference>
<proteinExistence type="predicted"/>
<dbReference type="GeneID" id="80884738"/>
<dbReference type="Proteomes" id="UP001217417">
    <property type="component" value="Unassembled WGS sequence"/>
</dbReference>
<feature type="compositionally biased region" description="Pro residues" evidence="2">
    <location>
        <begin position="132"/>
        <end position="143"/>
    </location>
</feature>
<feature type="compositionally biased region" description="Low complexity" evidence="2">
    <location>
        <begin position="172"/>
        <end position="207"/>
    </location>
</feature>
<dbReference type="AlphaFoldDB" id="A0AAD7QZ25"/>
<feature type="region of interest" description="Disordered" evidence="2">
    <location>
        <begin position="418"/>
        <end position="445"/>
    </location>
</feature>
<feature type="compositionally biased region" description="Low complexity" evidence="2">
    <location>
        <begin position="247"/>
        <end position="264"/>
    </location>
</feature>
<feature type="compositionally biased region" description="Acidic residues" evidence="2">
    <location>
        <begin position="304"/>
        <end position="314"/>
    </location>
</feature>
<gene>
    <name evidence="3" type="ORF">POJ06DRAFT_272727</name>
</gene>
<comment type="caution">
    <text evidence="3">The sequence shown here is derived from an EMBL/GenBank/DDBJ whole genome shotgun (WGS) entry which is preliminary data.</text>
</comment>
<feature type="region of interest" description="Disordered" evidence="2">
    <location>
        <begin position="712"/>
        <end position="734"/>
    </location>
</feature>
<evidence type="ECO:0000256" key="1">
    <source>
        <dbReference type="SAM" id="Coils"/>
    </source>
</evidence>
<sequence>MVLPSLSLSKKSPKLKASGEGRFSPVSDKFTRQSGERSPALPAIPSVSTSPLSSPWSSTQSSPLTIQTSISSSSATSPSSRSGFSSPSSTSFAARKSPPKSPDIPSSLVFRDLDRYPQIVRHVVTSTIEPTSPSPTSPTPETGPFPKRQSSIKTAKTLLSAASLMSPCGPLTTGRSTSSKTTTTSALVPAVPEVPEESTTVTPEPTVYGSNNQSRSSASTVSYHTQSDSLSSDIPSAKSIAQHPKHPSQSSTSSGSSTSSLPLQAVQVRVASFTSLDSTPRRIRISGSPDSKRSAASSTAPEDSVGDVADDSSDYDSLKEPAKGISKTQRLLEKTHSQMKRIHLPELQIPQLKAVSSDSFPHFKSSMTTPSSAKSTAQYNFDLVESLQEELRQVSAELAASIKRELDLEMLLDKYATTNDSDGELTDGSSSCLEDDSEGSDGFRPRLRYNTERFEDLETKLRMEQQEKARLRLEFQHIVDKERQGRRECEEKRKKLEEQLKSKAKSGKKDALLAANIEATENVRSLEVALEEAQRKLYNERMNAQNLEFMLTSIREELQDMSDKSPAELESRARSSIASLNMLQRYQIKASPRGSLNSGSISPDLSDPESMKARIDELESQRDALQEALRSLKERHALEVKQVSEQAKSLQSQLNRARDLAKAIATRRVVHDKDMALFRQQLDAMKLKLAASQEEKTVLEINLKELKENVTSANDEGKEVDIDSTTRQGTEDDTNQKLQELTASHDEALARIADLNKRLRRRSSEIRTLSDDFEKERQETRSLVRSLEDRVAKAEEQQRKAHDLAEERSVLLRTLSCNRKQMKEEHDKMTEDLDASTKRLQDFVHEIQEHVESNRDFASRFAESVFQTKNQTAVSY</sequence>
<name>A0AAD7QZ25_9ASCO</name>
<organism evidence="3 4">
    <name type="scientific">Lipomyces tetrasporus</name>
    <dbReference type="NCBI Taxonomy" id="54092"/>
    <lineage>
        <taxon>Eukaryota</taxon>
        <taxon>Fungi</taxon>
        <taxon>Dikarya</taxon>
        <taxon>Ascomycota</taxon>
        <taxon>Saccharomycotina</taxon>
        <taxon>Lipomycetes</taxon>
        <taxon>Lipomycetales</taxon>
        <taxon>Lipomycetaceae</taxon>
        <taxon>Lipomyces</taxon>
    </lineage>
</organism>
<accession>A0AAD7QZ25</accession>
<evidence type="ECO:0000313" key="3">
    <source>
        <dbReference type="EMBL" id="KAJ8104089.1"/>
    </source>
</evidence>
<feature type="compositionally biased region" description="Low complexity" evidence="2">
    <location>
        <begin position="45"/>
        <end position="96"/>
    </location>
</feature>
<feature type="region of interest" description="Disordered" evidence="2">
    <location>
        <begin position="1"/>
        <end position="322"/>
    </location>
</feature>
<dbReference type="RefSeq" id="XP_056047539.1">
    <property type="nucleotide sequence ID" value="XM_056189572.1"/>
</dbReference>
<feature type="compositionally biased region" description="Polar residues" evidence="2">
    <location>
        <begin position="208"/>
        <end position="234"/>
    </location>
</feature>
<keyword evidence="4" id="KW-1185">Reference proteome</keyword>
<feature type="coiled-coil region" evidence="1">
    <location>
        <begin position="454"/>
        <end position="564"/>
    </location>
</feature>
<protein>
    <submittedName>
        <fullName evidence="3">Uncharacterized protein</fullName>
    </submittedName>
</protein>
<keyword evidence="1" id="KW-0175">Coiled coil</keyword>